<comment type="similarity">
    <text evidence="1">Belongs to the strumpellin family.</text>
</comment>
<organism evidence="3 4">
    <name type="scientific">Thalassiosira oceanica</name>
    <name type="common">Marine diatom</name>
    <dbReference type="NCBI Taxonomy" id="159749"/>
    <lineage>
        <taxon>Eukaryota</taxon>
        <taxon>Sar</taxon>
        <taxon>Stramenopiles</taxon>
        <taxon>Ochrophyta</taxon>
        <taxon>Bacillariophyta</taxon>
        <taxon>Coscinodiscophyceae</taxon>
        <taxon>Thalassiosirophycidae</taxon>
        <taxon>Thalassiosirales</taxon>
        <taxon>Thalassiosiraceae</taxon>
        <taxon>Thalassiosira</taxon>
    </lineage>
</organism>
<feature type="region of interest" description="Disordered" evidence="2">
    <location>
        <begin position="56"/>
        <end position="117"/>
    </location>
</feature>
<evidence type="ECO:0000256" key="2">
    <source>
        <dbReference type="SAM" id="MobiDB-lite"/>
    </source>
</evidence>
<dbReference type="Pfam" id="PF10266">
    <property type="entry name" value="Strumpellin"/>
    <property type="match status" value="1"/>
</dbReference>
<dbReference type="PANTHER" id="PTHR15691:SF6">
    <property type="entry name" value="WASH COMPLEX SUBUNIT 5"/>
    <property type="match status" value="1"/>
</dbReference>
<accession>K0T8D5</accession>
<evidence type="ECO:0000313" key="3">
    <source>
        <dbReference type="EMBL" id="EJK69611.1"/>
    </source>
</evidence>
<feature type="region of interest" description="Disordered" evidence="2">
    <location>
        <begin position="148"/>
        <end position="173"/>
    </location>
</feature>
<protein>
    <recommendedName>
        <fullName evidence="5">WASH complex subunit strumpellin</fullName>
    </recommendedName>
</protein>
<dbReference type="OMA" id="FFPDNWV"/>
<feature type="region of interest" description="Disordered" evidence="2">
    <location>
        <begin position="1"/>
        <end position="20"/>
    </location>
</feature>
<reference evidence="3 4" key="1">
    <citation type="journal article" date="2012" name="Genome Biol.">
        <title>Genome and low-iron response of an oceanic diatom adapted to chronic iron limitation.</title>
        <authorList>
            <person name="Lommer M."/>
            <person name="Specht M."/>
            <person name="Roy A.S."/>
            <person name="Kraemer L."/>
            <person name="Andreson R."/>
            <person name="Gutowska M.A."/>
            <person name="Wolf J."/>
            <person name="Bergner S.V."/>
            <person name="Schilhabel M.B."/>
            <person name="Klostermeier U.C."/>
            <person name="Beiko R.G."/>
            <person name="Rosenstiel P."/>
            <person name="Hippler M."/>
            <person name="Laroche J."/>
        </authorList>
    </citation>
    <scope>NUCLEOTIDE SEQUENCE [LARGE SCALE GENOMIC DNA]</scope>
    <source>
        <strain evidence="3 4">CCMP1005</strain>
    </source>
</reference>
<dbReference type="InterPro" id="IPR019393">
    <property type="entry name" value="WASH_strumpellin"/>
</dbReference>
<dbReference type="Proteomes" id="UP000266841">
    <property type="component" value="Unassembled WGS sequence"/>
</dbReference>
<evidence type="ECO:0000256" key="1">
    <source>
        <dbReference type="ARBA" id="ARBA00006224"/>
    </source>
</evidence>
<dbReference type="GO" id="GO:0140285">
    <property type="term" value="P:endosome fission"/>
    <property type="evidence" value="ECO:0007669"/>
    <property type="project" value="TreeGrafter"/>
</dbReference>
<comment type="caution">
    <text evidence="3">The sequence shown here is derived from an EMBL/GenBank/DDBJ whole genome shotgun (WGS) entry which is preliminary data.</text>
</comment>
<evidence type="ECO:0000313" key="4">
    <source>
        <dbReference type="Proteomes" id="UP000266841"/>
    </source>
</evidence>
<dbReference type="EMBL" id="AGNL01009825">
    <property type="protein sequence ID" value="EJK69611.1"/>
    <property type="molecule type" value="Genomic_DNA"/>
</dbReference>
<feature type="compositionally biased region" description="Basic and acidic residues" evidence="2">
    <location>
        <begin position="1"/>
        <end position="11"/>
    </location>
</feature>
<dbReference type="OrthoDB" id="565118at2759"/>
<sequence>MASPSDDRPSTVDDASLLSPDDLCGRSLLALVAAGHAMAARIRTLSDRVPLPYWAASRLPGPRQSGPGGSNEARQQQQRQRSKSTSSGEVGGLFNLFGPSRKAGSEGAPEDKTGGDELSDARKYAPFLFDFNYLHNPEEYEASLLARARDGPGEDGGKTAAGGGGGSNGGPAGLDLAQLEREFTVNQSKTVVEFYELFESVVGYHTDLSSFVDDLNRGYYIRHTVESVLSDEVGRRLVCEAVYLWGVLLITMEHYLPGPVRERLVISYHRMVGRDPSLGDISKIDSVVALCRSSAVRPPATAHRSSHKHPADEMRLFARFPLPSDFVRNVVGCLLSSDIYRRSTTAFPSIDHRSVALAGQASILYVVLYFDPHALREENAKMRSVVDRFFGDNWVVHVYGGLTADLGKEWGRYGAARAAMAGVLGEESVRVLHVGNAKLIGQCMAELRAYLTMGILTDGFVLDNRRDLLNCLRRCNIALRWRILHRRTADVALREIICAKQADGALTTDPKLEGDFAVSESHVISLLLLTSQLEMQLKDTFRQLLERREDIWSSCKTRTSGMMSDLAGYFGGGDGDGGSGSRAAALSKVDRHEGLSDWFAAMADEVNALSYESGEHVTVRGRRIQHCVQSLEEIELFDVVDRDVQARAFVGEARGMLLQMARAVGISSGVLDDMAWISDMSYGVECIRSYVDIIHARISKDPANVSLLQGFFLKLSTSSDGPIERPTSGTPGGAGVSDYYSSKLISFVRTVLSIVPVSVFAIIVQMSDIFERRLQPLPLRVPVEKLSSFAQLGERYKLSMMAHEVSIFANGILNMETTRIGGKEISPREFLEEGIRREMVSHVAELFNNLLQFDFAADAETVSSMNKHQAAAMRSLNSLGGRLEGLQRALVSVEDYISIPGLTMWHEETARILNYNVEQEVNKYLLKKVLDVDSRYQSSLAPIPRFPRTENEATCINFTGRVVSMLVKITDAQYATFSLERSGWYSADGSVVFGRNNIALLRKAIGVIGLTGIDRLLCYRILHELHRLVKFFRTNVTKQGMLLEQLRDELSPQWKTTANSVAIYHSGSKKTEMLMLPMLTCFRRVGQSQLLRRMIKYELQRCASKEAKLFQQKIEIRNAEILISELIKDELDVSEVKELSLLTNAIGLGDPINTIFMTTDPMEGLPVLLLFFVINYVPKLSYDPVSGSLAKVKSGYPIDGWPIVAGISTLLRQFHPSYTKAFLGYVGQFIRLSVQTYVSRKQEKKEGSSRLAADLKTAIVMMEQLCDLSNLPDSDLYEHVPQYLIEMCSEI</sequence>
<evidence type="ECO:0008006" key="5">
    <source>
        <dbReference type="Google" id="ProtNLM"/>
    </source>
</evidence>
<feature type="compositionally biased region" description="Basic and acidic residues" evidence="2">
    <location>
        <begin position="148"/>
        <end position="157"/>
    </location>
</feature>
<dbReference type="GO" id="GO:0071203">
    <property type="term" value="C:WASH complex"/>
    <property type="evidence" value="ECO:0007669"/>
    <property type="project" value="InterPro"/>
</dbReference>
<gene>
    <name evidence="3" type="ORF">THAOC_09113</name>
</gene>
<proteinExistence type="inferred from homology"/>
<dbReference type="PANTHER" id="PTHR15691">
    <property type="entry name" value="WASH COMPLEX SUBUNIT 5"/>
    <property type="match status" value="1"/>
</dbReference>
<dbReference type="GO" id="GO:0051125">
    <property type="term" value="P:regulation of actin nucleation"/>
    <property type="evidence" value="ECO:0007669"/>
    <property type="project" value="TreeGrafter"/>
</dbReference>
<dbReference type="GO" id="GO:0005768">
    <property type="term" value="C:endosome"/>
    <property type="evidence" value="ECO:0007669"/>
    <property type="project" value="TreeGrafter"/>
</dbReference>
<feature type="compositionally biased region" description="Gly residues" evidence="2">
    <location>
        <begin position="159"/>
        <end position="172"/>
    </location>
</feature>
<dbReference type="eggNOG" id="KOG3666">
    <property type="taxonomic scope" value="Eukaryota"/>
</dbReference>
<name>K0T8D5_THAOC</name>
<dbReference type="GO" id="GO:0030041">
    <property type="term" value="P:actin filament polymerization"/>
    <property type="evidence" value="ECO:0007669"/>
    <property type="project" value="TreeGrafter"/>
</dbReference>
<keyword evidence="4" id="KW-1185">Reference proteome</keyword>
<dbReference type="GO" id="GO:0007032">
    <property type="term" value="P:endosome organization"/>
    <property type="evidence" value="ECO:0007669"/>
    <property type="project" value="TreeGrafter"/>
</dbReference>